<dbReference type="RefSeq" id="WP_110129891.1">
    <property type="nucleotide sequence ID" value="NZ_QHJQ01000002.1"/>
</dbReference>
<evidence type="ECO:0000259" key="3">
    <source>
        <dbReference type="Pfam" id="PF20434"/>
    </source>
</evidence>
<evidence type="ECO:0000313" key="5">
    <source>
        <dbReference type="Proteomes" id="UP000247099"/>
    </source>
</evidence>
<dbReference type="GO" id="GO:0016787">
    <property type="term" value="F:hydrolase activity"/>
    <property type="evidence" value="ECO:0007669"/>
    <property type="project" value="UniProtKB-KW"/>
</dbReference>
<keyword evidence="2" id="KW-0732">Signal</keyword>
<dbReference type="PANTHER" id="PTHR48081:SF6">
    <property type="entry name" value="PEPTIDASE S9 PROLYL OLIGOPEPTIDASE CATALYTIC DOMAIN-CONTAINING PROTEIN"/>
    <property type="match status" value="1"/>
</dbReference>
<dbReference type="Gene3D" id="3.40.50.1820">
    <property type="entry name" value="alpha/beta hydrolase"/>
    <property type="match status" value="1"/>
</dbReference>
<evidence type="ECO:0000256" key="1">
    <source>
        <dbReference type="ARBA" id="ARBA00022801"/>
    </source>
</evidence>
<dbReference type="Pfam" id="PF20434">
    <property type="entry name" value="BD-FAE"/>
    <property type="match status" value="1"/>
</dbReference>
<dbReference type="Proteomes" id="UP000247099">
    <property type="component" value="Unassembled WGS sequence"/>
</dbReference>
<evidence type="ECO:0000313" key="4">
    <source>
        <dbReference type="EMBL" id="PXA04888.1"/>
    </source>
</evidence>
<comment type="caution">
    <text evidence="4">The sequence shown here is derived from an EMBL/GenBank/DDBJ whole genome shotgun (WGS) entry which is preliminary data.</text>
</comment>
<dbReference type="InParanoid" id="A0A317ZLS9"/>
<dbReference type="OrthoDB" id="9794725at2"/>
<sequence>MKFICGALSLFLVSCLLAHADWQPLWPDGAPGSPHPPVVEEKIKPAGAKEYRPREAFKDADGKQSRFTDTSEPAYWYYPADPDKANGAAVVIFPGGGYSILAMGHEGHDYAEWLNARGIAAVVVKYRVSWKDEAGFHYPAPYLDARRAIRLTREKAKEWNIDPDKIGVMGSSAGGHLASMCVTLFDETFDLEGAEQKISCRPDFGILVYPVIGMDQPWGHGGSRRRLLGPENPDDLAEELATYRRVTEKTPPCFLIHAADDKAVPVRNSLAFASACAENGVPAVLQVVSRGGHGFGLSGRGDASDWPELLERWLAMKPWE</sequence>
<dbReference type="SUPFAM" id="SSF53474">
    <property type="entry name" value="alpha/beta-Hydrolases"/>
    <property type="match status" value="1"/>
</dbReference>
<dbReference type="InterPro" id="IPR050300">
    <property type="entry name" value="GDXG_lipolytic_enzyme"/>
</dbReference>
<dbReference type="InterPro" id="IPR049492">
    <property type="entry name" value="BD-FAE-like_dom"/>
</dbReference>
<feature type="chain" id="PRO_5016429994" description="BD-FAE-like domain-containing protein" evidence="2">
    <location>
        <begin position="21"/>
        <end position="320"/>
    </location>
</feature>
<keyword evidence="1" id="KW-0378">Hydrolase</keyword>
<evidence type="ECO:0000256" key="2">
    <source>
        <dbReference type="SAM" id="SignalP"/>
    </source>
</evidence>
<reference evidence="4 5" key="1">
    <citation type="submission" date="2018-05" db="EMBL/GenBank/DDBJ databases">
        <title>Coraliomargarita sinensis sp. nov., isolated from a marine solar saltern.</title>
        <authorList>
            <person name="Zhou L.Y."/>
        </authorList>
    </citation>
    <scope>NUCLEOTIDE SEQUENCE [LARGE SCALE GENOMIC DNA]</scope>
    <source>
        <strain evidence="4 5">WN38</strain>
    </source>
</reference>
<accession>A0A317ZLS9</accession>
<protein>
    <recommendedName>
        <fullName evidence="3">BD-FAE-like domain-containing protein</fullName>
    </recommendedName>
</protein>
<feature type="domain" description="BD-FAE-like" evidence="3">
    <location>
        <begin position="79"/>
        <end position="274"/>
    </location>
</feature>
<gene>
    <name evidence="4" type="ORF">DDZ13_02690</name>
</gene>
<name>A0A317ZLS9_9BACT</name>
<feature type="signal peptide" evidence="2">
    <location>
        <begin position="1"/>
        <end position="20"/>
    </location>
</feature>
<organism evidence="4 5">
    <name type="scientific">Coraliomargarita sinensis</name>
    <dbReference type="NCBI Taxonomy" id="2174842"/>
    <lineage>
        <taxon>Bacteria</taxon>
        <taxon>Pseudomonadati</taxon>
        <taxon>Verrucomicrobiota</taxon>
        <taxon>Opitutia</taxon>
        <taxon>Puniceicoccales</taxon>
        <taxon>Coraliomargaritaceae</taxon>
        <taxon>Coraliomargarita</taxon>
    </lineage>
</organism>
<keyword evidence="5" id="KW-1185">Reference proteome</keyword>
<dbReference type="PANTHER" id="PTHR48081">
    <property type="entry name" value="AB HYDROLASE SUPERFAMILY PROTEIN C4A8.06C"/>
    <property type="match status" value="1"/>
</dbReference>
<dbReference type="PROSITE" id="PS51257">
    <property type="entry name" value="PROKAR_LIPOPROTEIN"/>
    <property type="match status" value="1"/>
</dbReference>
<dbReference type="EMBL" id="QHJQ01000002">
    <property type="protein sequence ID" value="PXA04888.1"/>
    <property type="molecule type" value="Genomic_DNA"/>
</dbReference>
<dbReference type="AlphaFoldDB" id="A0A317ZLS9"/>
<dbReference type="InterPro" id="IPR029058">
    <property type="entry name" value="AB_hydrolase_fold"/>
</dbReference>
<proteinExistence type="predicted"/>